<feature type="compositionally biased region" description="Polar residues" evidence="1">
    <location>
        <begin position="329"/>
        <end position="339"/>
    </location>
</feature>
<dbReference type="HOGENOM" id="CLU_640489_0_0_11"/>
<proteinExistence type="predicted"/>
<feature type="region of interest" description="Disordered" evidence="1">
    <location>
        <begin position="316"/>
        <end position="342"/>
    </location>
</feature>
<reference evidence="2 3" key="1">
    <citation type="journal article" date="2013" name="Genome Announc.">
        <title>Whole-Genome Sequence of the Clinical Strain Corynebacterium argentoratense DSM 44202, Isolated from a Human Throat Specimen.</title>
        <authorList>
            <person name="Bomholt C."/>
            <person name="Glaub A."/>
            <person name="Gravermann K."/>
            <person name="Albersmeier A."/>
            <person name="Brinkrolf K."/>
            <person name="Ruckert C."/>
            <person name="Tauch A."/>
        </authorList>
    </citation>
    <scope>NUCLEOTIDE SEQUENCE [LARGE SCALE GENOMIC DNA]</scope>
    <source>
        <strain evidence="2">DSM 44202</strain>
    </source>
</reference>
<name>U3GZR6_9CORY</name>
<dbReference type="AlphaFoldDB" id="U3GZR6"/>
<evidence type="ECO:0000313" key="3">
    <source>
        <dbReference type="Proteomes" id="UP000016943"/>
    </source>
</evidence>
<organism evidence="2 3">
    <name type="scientific">Corynebacterium argentoratense DSM 44202</name>
    <dbReference type="NCBI Taxonomy" id="1348662"/>
    <lineage>
        <taxon>Bacteria</taxon>
        <taxon>Bacillati</taxon>
        <taxon>Actinomycetota</taxon>
        <taxon>Actinomycetes</taxon>
        <taxon>Mycobacteriales</taxon>
        <taxon>Corynebacteriaceae</taxon>
        <taxon>Corynebacterium</taxon>
    </lineage>
</organism>
<dbReference type="KEGG" id="caz:CARG_07235"/>
<dbReference type="STRING" id="1348662.CARG_07235"/>
<dbReference type="PATRIC" id="fig|1348662.3.peg.1422"/>
<keyword evidence="3" id="KW-1185">Reference proteome</keyword>
<gene>
    <name evidence="2" type="ORF">CARG_07235</name>
</gene>
<dbReference type="RefSeq" id="WP_021011958.1">
    <property type="nucleotide sequence ID" value="NC_022198.1"/>
</dbReference>
<sequence>MDIQLDLRSIDSVITTITQAYRTPTPPPGLNSYTGLSGLSDLAQLHSAALTSAHGAQEQLGERVTWLAQALGASIEALSGQNLLNAYGLDLDSVPGPNQSVVFPPKPAIHPAHTAFHTPTCSCGGGTIAGIRILIATSRRELAQQASEHWTRIQQQCAEAASQLDKAAQELAGSNHGDVITQACESLAETTQIAQHLSDNAGAMSAWSRKLNDALDKADAVLSGYEEDIAKIAAQEGTGSDNAAAAAAAAQAAESEAVDKFYTVDLPAILAGVTPPKGDMLGVIDGLGKARGGANNLELYSLGGIGGLQSHAAATHAAAAAPTPEQLGVKTSSTATPPSGLSGAGRTMAMSAAGLIVGGVGSVRGGASSRSRTIANPTVLEQLRATGTISTPHNPQNTASGSKAASAAAAPLVAGISGVRGVAQRKRD</sequence>
<evidence type="ECO:0000313" key="2">
    <source>
        <dbReference type="EMBL" id="AGU15567.1"/>
    </source>
</evidence>
<feature type="region of interest" description="Disordered" evidence="1">
    <location>
        <begin position="388"/>
        <end position="407"/>
    </location>
</feature>
<accession>U3GZR6</accession>
<feature type="compositionally biased region" description="Polar residues" evidence="1">
    <location>
        <begin position="388"/>
        <end position="398"/>
    </location>
</feature>
<dbReference type="EMBL" id="CP006365">
    <property type="protein sequence ID" value="AGU15567.1"/>
    <property type="molecule type" value="Genomic_DNA"/>
</dbReference>
<evidence type="ECO:0000256" key="1">
    <source>
        <dbReference type="SAM" id="MobiDB-lite"/>
    </source>
</evidence>
<dbReference type="Proteomes" id="UP000016943">
    <property type="component" value="Chromosome"/>
</dbReference>
<dbReference type="GeneID" id="78250203"/>
<protein>
    <submittedName>
        <fullName evidence="2">Uncharacterized protein</fullName>
    </submittedName>
</protein>